<reference evidence="1" key="1">
    <citation type="submission" date="2022-11" db="EMBL/GenBank/DDBJ databases">
        <authorList>
            <person name="Hyden B.L."/>
            <person name="Feng K."/>
            <person name="Yates T."/>
            <person name="Jawdy S."/>
            <person name="Smart L.B."/>
            <person name="Muchero W."/>
        </authorList>
    </citation>
    <scope>NUCLEOTIDE SEQUENCE</scope>
    <source>
        <tissue evidence="1">Shoot tip</tissue>
    </source>
</reference>
<evidence type="ECO:0000313" key="1">
    <source>
        <dbReference type="EMBL" id="KAJ6693677.1"/>
    </source>
</evidence>
<dbReference type="EMBL" id="JAPFFL010000011">
    <property type="protein sequence ID" value="KAJ6693677.1"/>
    <property type="molecule type" value="Genomic_DNA"/>
</dbReference>
<accession>A0A9Q0SXT4</accession>
<name>A0A9Q0SXT4_SALVM</name>
<organism evidence="1 2">
    <name type="scientific">Salix viminalis</name>
    <name type="common">Common osier</name>
    <name type="synonym">Basket willow</name>
    <dbReference type="NCBI Taxonomy" id="40686"/>
    <lineage>
        <taxon>Eukaryota</taxon>
        <taxon>Viridiplantae</taxon>
        <taxon>Streptophyta</taxon>
        <taxon>Embryophyta</taxon>
        <taxon>Tracheophyta</taxon>
        <taxon>Spermatophyta</taxon>
        <taxon>Magnoliopsida</taxon>
        <taxon>eudicotyledons</taxon>
        <taxon>Gunneridae</taxon>
        <taxon>Pentapetalae</taxon>
        <taxon>rosids</taxon>
        <taxon>fabids</taxon>
        <taxon>Malpighiales</taxon>
        <taxon>Salicaceae</taxon>
        <taxon>Saliceae</taxon>
        <taxon>Salix</taxon>
    </lineage>
</organism>
<dbReference type="AlphaFoldDB" id="A0A9Q0SXT4"/>
<sequence>MEELLSHSICKVMKFRRLSSLLKDLSECLALSTFYGQSGWRGTSVRFENFKPSATSWCNGFSIPDDSLESRGISILLVGLMRPAMKRAYRLVYSLYSCQNATELFPGGSPSRSYSPVLSSFSLLGE</sequence>
<keyword evidence="2" id="KW-1185">Reference proteome</keyword>
<proteinExistence type="predicted"/>
<dbReference type="Proteomes" id="UP001151529">
    <property type="component" value="Chromosome 13"/>
</dbReference>
<evidence type="ECO:0000313" key="2">
    <source>
        <dbReference type="Proteomes" id="UP001151529"/>
    </source>
</evidence>
<gene>
    <name evidence="1" type="ORF">OIU85_004453</name>
</gene>
<reference evidence="1" key="2">
    <citation type="journal article" date="2023" name="Int. J. Mol. Sci.">
        <title>De Novo Assembly and Annotation of 11 Diverse Shrub Willow (Salix) Genomes Reveals Novel Gene Organization in Sex-Linked Regions.</title>
        <authorList>
            <person name="Hyden B."/>
            <person name="Feng K."/>
            <person name="Yates T.B."/>
            <person name="Jawdy S."/>
            <person name="Cereghino C."/>
            <person name="Smart L.B."/>
            <person name="Muchero W."/>
        </authorList>
    </citation>
    <scope>NUCLEOTIDE SEQUENCE [LARGE SCALE GENOMIC DNA]</scope>
    <source>
        <tissue evidence="1">Shoot tip</tissue>
    </source>
</reference>
<comment type="caution">
    <text evidence="1">The sequence shown here is derived from an EMBL/GenBank/DDBJ whole genome shotgun (WGS) entry which is preliminary data.</text>
</comment>
<protein>
    <submittedName>
        <fullName evidence="1">Uncharacterized protein</fullName>
    </submittedName>
</protein>